<feature type="domain" description="Connexin N-terminal" evidence="12">
    <location>
        <begin position="53"/>
        <end position="86"/>
    </location>
</feature>
<feature type="region of interest" description="Disordered" evidence="10">
    <location>
        <begin position="450"/>
        <end position="472"/>
    </location>
</feature>
<dbReference type="Gene3D" id="1.20.1440.80">
    <property type="entry name" value="Gap junction channel protein cysteine-rich domain"/>
    <property type="match status" value="1"/>
</dbReference>
<gene>
    <name evidence="14" type="ORF">F7725_011061</name>
</gene>
<dbReference type="SMART" id="SM01089">
    <property type="entry name" value="Connexin_CCC"/>
    <property type="match status" value="1"/>
</dbReference>
<keyword evidence="3" id="KW-1003">Cell membrane</keyword>
<feature type="compositionally biased region" description="Basic and acidic residues" evidence="10">
    <location>
        <begin position="310"/>
        <end position="319"/>
    </location>
</feature>
<dbReference type="InterPro" id="IPR038359">
    <property type="entry name" value="Connexin_N_sf"/>
</dbReference>
<feature type="compositionally biased region" description="Basic and acidic residues" evidence="10">
    <location>
        <begin position="280"/>
        <end position="291"/>
    </location>
</feature>
<comment type="caution">
    <text evidence="14">The sequence shown here is derived from an EMBL/GenBank/DDBJ whole genome shotgun (WGS) entry which is preliminary data.</text>
</comment>
<dbReference type="InterPro" id="IPR013092">
    <property type="entry name" value="Connexin_N"/>
</dbReference>
<dbReference type="InterPro" id="IPR000500">
    <property type="entry name" value="Connexin"/>
</dbReference>
<keyword evidence="5 9" id="KW-0303">Gap junction</keyword>
<organism evidence="14 15">
    <name type="scientific">Dissostichus mawsoni</name>
    <name type="common">Antarctic cod</name>
    <dbReference type="NCBI Taxonomy" id="36200"/>
    <lineage>
        <taxon>Eukaryota</taxon>
        <taxon>Metazoa</taxon>
        <taxon>Chordata</taxon>
        <taxon>Craniata</taxon>
        <taxon>Vertebrata</taxon>
        <taxon>Euteleostomi</taxon>
        <taxon>Actinopterygii</taxon>
        <taxon>Neopterygii</taxon>
        <taxon>Teleostei</taxon>
        <taxon>Neoteleostei</taxon>
        <taxon>Acanthomorphata</taxon>
        <taxon>Eupercaria</taxon>
        <taxon>Perciformes</taxon>
        <taxon>Notothenioidei</taxon>
        <taxon>Nototheniidae</taxon>
        <taxon>Dissostichus</taxon>
    </lineage>
</organism>
<evidence type="ECO:0000313" key="15">
    <source>
        <dbReference type="Proteomes" id="UP000518266"/>
    </source>
</evidence>
<evidence type="ECO:0000259" key="13">
    <source>
        <dbReference type="SMART" id="SM01089"/>
    </source>
</evidence>
<dbReference type="PRINTS" id="PR00206">
    <property type="entry name" value="CONNEXIN"/>
</dbReference>
<evidence type="ECO:0000256" key="10">
    <source>
        <dbReference type="SAM" id="MobiDB-lite"/>
    </source>
</evidence>
<evidence type="ECO:0000256" key="1">
    <source>
        <dbReference type="ARBA" id="ARBA00004610"/>
    </source>
</evidence>
<keyword evidence="4 9" id="KW-0812">Transmembrane</keyword>
<dbReference type="SMART" id="SM00037">
    <property type="entry name" value="CNX"/>
    <property type="match status" value="1"/>
</dbReference>
<dbReference type="EMBL" id="JAAKFY010000004">
    <property type="protein sequence ID" value="KAF3857860.1"/>
    <property type="molecule type" value="Genomic_DNA"/>
</dbReference>
<evidence type="ECO:0000256" key="9">
    <source>
        <dbReference type="RuleBase" id="RU000630"/>
    </source>
</evidence>
<name>A0A7J5Z8C6_DISMA</name>
<evidence type="ECO:0000256" key="7">
    <source>
        <dbReference type="ARBA" id="ARBA00022989"/>
    </source>
</evidence>
<sequence>IYCPLFRNDPRHHYDFSSSPNLSLIISFSITGKTWWMLMLVLRLPVVLLAGFTLFSDEQETFVCNTIQPGCSNVCFDAFAPVSIFRLWLFHLMFLCLPHVLFATYVMHKVWSNPILEVSTATGRGENSSREVSLHKAPLHDLPHDLGAPRFYCTYFLVVILRIVLEMVFSACQFLLFGLSVPKSFLCYETPCNSGVECYISKPTEKTLMLNFMLGVASLSILLSLVDLVSSMKAMMRWRRNREMKMDEMSKGEQSSVFTTTSITEDSDVVITRKISRCESSKNGFKDERHAVPNGEPLHKKVNNGTANDKSPENKEGKIETSPPIPTHSVLHSQLRPPQSPRPERGPPTNSRMQTPVAVRKQVKENSGQQSDSSDNQDKRAWDTELAVPDLQVSPVLTSLYMEPAEALLPQQHRVQKVLQESKVFPDQIQAPDVMPTRRHINLGAPLFDYTPDPEQRDEPGQQKHGADEQVDHQGCQHETSQVIQILVAHVANPSHRVSVH</sequence>
<dbReference type="PROSITE" id="PS00407">
    <property type="entry name" value="CONNEXINS_1"/>
    <property type="match status" value="1"/>
</dbReference>
<proteinExistence type="inferred from homology"/>
<evidence type="ECO:0000256" key="11">
    <source>
        <dbReference type="SAM" id="Phobius"/>
    </source>
</evidence>
<feature type="region of interest" description="Disordered" evidence="10">
    <location>
        <begin position="280"/>
        <end position="380"/>
    </location>
</feature>
<protein>
    <recommendedName>
        <fullName evidence="9">Gap junction protein</fullName>
    </recommendedName>
</protein>
<evidence type="ECO:0000256" key="4">
    <source>
        <dbReference type="ARBA" id="ARBA00022692"/>
    </source>
</evidence>
<dbReference type="InterPro" id="IPR019570">
    <property type="entry name" value="Connexin_CCC"/>
</dbReference>
<dbReference type="AlphaFoldDB" id="A0A7J5Z8C6"/>
<comment type="function">
    <text evidence="9">One gap junction consists of a cluster of closely packed pairs of transmembrane channels, the connexons, through which materials of low MW diffuse from one cell to a neighboring cell.</text>
</comment>
<feature type="non-terminal residue" evidence="14">
    <location>
        <position position="501"/>
    </location>
</feature>
<dbReference type="GO" id="GO:0007267">
    <property type="term" value="P:cell-cell signaling"/>
    <property type="evidence" value="ECO:0007669"/>
    <property type="project" value="TreeGrafter"/>
</dbReference>
<evidence type="ECO:0000259" key="12">
    <source>
        <dbReference type="SMART" id="SM00037"/>
    </source>
</evidence>
<feature type="domain" description="Connexin cysteine-rich" evidence="13">
    <location>
        <begin position="165"/>
        <end position="231"/>
    </location>
</feature>
<comment type="subunit">
    <text evidence="9">A connexon is composed of a hexamer of connexins.</text>
</comment>
<dbReference type="PROSITE" id="PS00408">
    <property type="entry name" value="CONNEXINS_2"/>
    <property type="match status" value="1"/>
</dbReference>
<feature type="compositionally biased region" description="Basic and acidic residues" evidence="10">
    <location>
        <begin position="454"/>
        <end position="472"/>
    </location>
</feature>
<evidence type="ECO:0000256" key="3">
    <source>
        <dbReference type="ARBA" id="ARBA00022475"/>
    </source>
</evidence>
<feature type="transmembrane region" description="Helical" evidence="11">
    <location>
        <begin position="212"/>
        <end position="236"/>
    </location>
</feature>
<dbReference type="PANTHER" id="PTHR11984">
    <property type="entry name" value="CONNEXIN"/>
    <property type="match status" value="1"/>
</dbReference>
<keyword evidence="7 11" id="KW-1133">Transmembrane helix</keyword>
<evidence type="ECO:0000256" key="2">
    <source>
        <dbReference type="ARBA" id="ARBA00004651"/>
    </source>
</evidence>
<accession>A0A7J5Z8C6</accession>
<evidence type="ECO:0000256" key="5">
    <source>
        <dbReference type="ARBA" id="ARBA00022868"/>
    </source>
</evidence>
<dbReference type="InterPro" id="IPR017990">
    <property type="entry name" value="Connexin_CS"/>
</dbReference>
<keyword evidence="15" id="KW-1185">Reference proteome</keyword>
<feature type="transmembrane region" description="Helical" evidence="11">
    <location>
        <begin position="88"/>
        <end position="107"/>
    </location>
</feature>
<keyword evidence="6" id="KW-0965">Cell junction</keyword>
<feature type="transmembrane region" description="Helical" evidence="11">
    <location>
        <begin position="35"/>
        <end position="55"/>
    </location>
</feature>
<feature type="transmembrane region" description="Helical" evidence="11">
    <location>
        <begin position="152"/>
        <end position="176"/>
    </location>
</feature>
<comment type="subcellular location">
    <subcellularLocation>
        <location evidence="1">Cell junction</location>
        <location evidence="1">Gap junction</location>
    </subcellularLocation>
    <subcellularLocation>
        <location evidence="2 9">Cell membrane</location>
        <topology evidence="2 9">Multi-pass membrane protein</topology>
    </subcellularLocation>
</comment>
<dbReference type="Proteomes" id="UP000518266">
    <property type="component" value="Unassembled WGS sequence"/>
</dbReference>
<dbReference type="GO" id="GO:0005243">
    <property type="term" value="F:gap junction channel activity"/>
    <property type="evidence" value="ECO:0007669"/>
    <property type="project" value="TreeGrafter"/>
</dbReference>
<comment type="similarity">
    <text evidence="9">Belongs to the connexin family.</text>
</comment>
<evidence type="ECO:0000313" key="14">
    <source>
        <dbReference type="EMBL" id="KAF3857860.1"/>
    </source>
</evidence>
<evidence type="ECO:0000256" key="6">
    <source>
        <dbReference type="ARBA" id="ARBA00022949"/>
    </source>
</evidence>
<evidence type="ECO:0000256" key="8">
    <source>
        <dbReference type="ARBA" id="ARBA00023136"/>
    </source>
</evidence>
<keyword evidence="8 11" id="KW-0472">Membrane</keyword>
<dbReference type="OrthoDB" id="9943496at2759"/>
<reference evidence="14 15" key="1">
    <citation type="submission" date="2020-03" db="EMBL/GenBank/DDBJ databases">
        <title>Dissostichus mawsoni Genome sequencing and assembly.</title>
        <authorList>
            <person name="Park H."/>
        </authorList>
    </citation>
    <scope>NUCLEOTIDE SEQUENCE [LARGE SCALE GENOMIC DNA]</scope>
    <source>
        <strain evidence="14">DM0001</strain>
        <tissue evidence="14">Muscle</tissue>
    </source>
</reference>
<dbReference type="PANTHER" id="PTHR11984:SF3">
    <property type="entry name" value="GAP JUNCTION DELTA-4 PROTEIN"/>
    <property type="match status" value="1"/>
</dbReference>
<dbReference type="Pfam" id="PF00029">
    <property type="entry name" value="Connexin"/>
    <property type="match status" value="1"/>
</dbReference>
<dbReference type="GO" id="GO:0005922">
    <property type="term" value="C:connexin complex"/>
    <property type="evidence" value="ECO:0007669"/>
    <property type="project" value="InterPro"/>
</dbReference>